<dbReference type="AlphaFoldDB" id="A0ABD2J322"/>
<proteinExistence type="predicted"/>
<accession>A0ABD2J322</accession>
<protein>
    <recommendedName>
        <fullName evidence="3">CCHC-type domain-containing protein</fullName>
    </recommendedName>
</protein>
<sequence length="121" mass="13823">MCVACGTRGHKAATCAALYKWVDSTATVHEFNIVMEKVDNEKNVFCLLWILAKDIEIIRPFDQWVSGTDPAALFDLDHLHDQFADRACFFLARDIRSNGTGNLLNLFMPVRIKMKHCFKKC</sequence>
<evidence type="ECO:0000313" key="1">
    <source>
        <dbReference type="EMBL" id="KAL3084355.1"/>
    </source>
</evidence>
<name>A0ABD2J322_9BILA</name>
<keyword evidence="2" id="KW-1185">Reference proteome</keyword>
<organism evidence="1 2">
    <name type="scientific">Heterodera trifolii</name>
    <dbReference type="NCBI Taxonomy" id="157864"/>
    <lineage>
        <taxon>Eukaryota</taxon>
        <taxon>Metazoa</taxon>
        <taxon>Ecdysozoa</taxon>
        <taxon>Nematoda</taxon>
        <taxon>Chromadorea</taxon>
        <taxon>Rhabditida</taxon>
        <taxon>Tylenchina</taxon>
        <taxon>Tylenchomorpha</taxon>
        <taxon>Tylenchoidea</taxon>
        <taxon>Heteroderidae</taxon>
        <taxon>Heteroderinae</taxon>
        <taxon>Heterodera</taxon>
    </lineage>
</organism>
<reference evidence="1 2" key="1">
    <citation type="submission" date="2024-10" db="EMBL/GenBank/DDBJ databases">
        <authorList>
            <person name="Kim D."/>
        </authorList>
    </citation>
    <scope>NUCLEOTIDE SEQUENCE [LARGE SCALE GENOMIC DNA]</scope>
    <source>
        <strain evidence="1">BH-2024</strain>
    </source>
</reference>
<dbReference type="Proteomes" id="UP001620626">
    <property type="component" value="Unassembled WGS sequence"/>
</dbReference>
<dbReference type="EMBL" id="JBICBT010001082">
    <property type="protein sequence ID" value="KAL3084355.1"/>
    <property type="molecule type" value="Genomic_DNA"/>
</dbReference>
<evidence type="ECO:0000313" key="2">
    <source>
        <dbReference type="Proteomes" id="UP001620626"/>
    </source>
</evidence>
<gene>
    <name evidence="1" type="ORF">niasHT_035181</name>
</gene>
<evidence type="ECO:0008006" key="3">
    <source>
        <dbReference type="Google" id="ProtNLM"/>
    </source>
</evidence>
<comment type="caution">
    <text evidence="1">The sequence shown here is derived from an EMBL/GenBank/DDBJ whole genome shotgun (WGS) entry which is preliminary data.</text>
</comment>